<keyword evidence="1" id="KW-0472">Membrane</keyword>
<keyword evidence="1" id="KW-0812">Transmembrane</keyword>
<evidence type="ECO:0000313" key="2">
    <source>
        <dbReference type="EMBL" id="KAH3789550.1"/>
    </source>
</evidence>
<keyword evidence="3" id="KW-1185">Reference proteome</keyword>
<name>A0A9D4EZC9_DREPO</name>
<evidence type="ECO:0000256" key="1">
    <source>
        <dbReference type="SAM" id="Phobius"/>
    </source>
</evidence>
<reference evidence="2" key="1">
    <citation type="journal article" date="2019" name="bioRxiv">
        <title>The Genome of the Zebra Mussel, Dreissena polymorpha: A Resource for Invasive Species Research.</title>
        <authorList>
            <person name="McCartney M.A."/>
            <person name="Auch B."/>
            <person name="Kono T."/>
            <person name="Mallez S."/>
            <person name="Zhang Y."/>
            <person name="Obille A."/>
            <person name="Becker A."/>
            <person name="Abrahante J.E."/>
            <person name="Garbe J."/>
            <person name="Badalamenti J.P."/>
            <person name="Herman A."/>
            <person name="Mangelson H."/>
            <person name="Liachko I."/>
            <person name="Sullivan S."/>
            <person name="Sone E.D."/>
            <person name="Koren S."/>
            <person name="Silverstein K.A.T."/>
            <person name="Beckman K.B."/>
            <person name="Gohl D.M."/>
        </authorList>
    </citation>
    <scope>NUCLEOTIDE SEQUENCE</scope>
    <source>
        <strain evidence="2">Duluth1</strain>
        <tissue evidence="2">Whole animal</tissue>
    </source>
</reference>
<dbReference type="EMBL" id="JAIWYP010000008">
    <property type="protein sequence ID" value="KAH3789550.1"/>
    <property type="molecule type" value="Genomic_DNA"/>
</dbReference>
<dbReference type="AlphaFoldDB" id="A0A9D4EZC9"/>
<protein>
    <submittedName>
        <fullName evidence="2">Uncharacterized protein</fullName>
    </submittedName>
</protein>
<feature type="transmembrane region" description="Helical" evidence="1">
    <location>
        <begin position="45"/>
        <end position="65"/>
    </location>
</feature>
<proteinExistence type="predicted"/>
<sequence>MSVPECGASTSSSLCWIESRPPAIFASIREPICQTSVEELFLWKLTLVATCILLMYLMNITQLYVPETDMT</sequence>
<gene>
    <name evidence="2" type="ORF">DPMN_167731</name>
</gene>
<dbReference type="Proteomes" id="UP000828390">
    <property type="component" value="Unassembled WGS sequence"/>
</dbReference>
<organism evidence="2 3">
    <name type="scientific">Dreissena polymorpha</name>
    <name type="common">Zebra mussel</name>
    <name type="synonym">Mytilus polymorpha</name>
    <dbReference type="NCBI Taxonomy" id="45954"/>
    <lineage>
        <taxon>Eukaryota</taxon>
        <taxon>Metazoa</taxon>
        <taxon>Spiralia</taxon>
        <taxon>Lophotrochozoa</taxon>
        <taxon>Mollusca</taxon>
        <taxon>Bivalvia</taxon>
        <taxon>Autobranchia</taxon>
        <taxon>Heteroconchia</taxon>
        <taxon>Euheterodonta</taxon>
        <taxon>Imparidentia</taxon>
        <taxon>Neoheterodontei</taxon>
        <taxon>Myida</taxon>
        <taxon>Dreissenoidea</taxon>
        <taxon>Dreissenidae</taxon>
        <taxon>Dreissena</taxon>
    </lineage>
</organism>
<comment type="caution">
    <text evidence="2">The sequence shown here is derived from an EMBL/GenBank/DDBJ whole genome shotgun (WGS) entry which is preliminary data.</text>
</comment>
<reference evidence="2" key="2">
    <citation type="submission" date="2020-11" db="EMBL/GenBank/DDBJ databases">
        <authorList>
            <person name="McCartney M.A."/>
            <person name="Auch B."/>
            <person name="Kono T."/>
            <person name="Mallez S."/>
            <person name="Becker A."/>
            <person name="Gohl D.M."/>
            <person name="Silverstein K.A.T."/>
            <person name="Koren S."/>
            <person name="Bechman K.B."/>
            <person name="Herman A."/>
            <person name="Abrahante J.E."/>
            <person name="Garbe J."/>
        </authorList>
    </citation>
    <scope>NUCLEOTIDE SEQUENCE</scope>
    <source>
        <strain evidence="2">Duluth1</strain>
        <tissue evidence="2">Whole animal</tissue>
    </source>
</reference>
<accession>A0A9D4EZC9</accession>
<keyword evidence="1" id="KW-1133">Transmembrane helix</keyword>
<evidence type="ECO:0000313" key="3">
    <source>
        <dbReference type="Proteomes" id="UP000828390"/>
    </source>
</evidence>